<feature type="transmembrane region" description="Helical" evidence="1">
    <location>
        <begin position="52"/>
        <end position="80"/>
    </location>
</feature>
<feature type="transmembrane region" description="Helical" evidence="1">
    <location>
        <begin position="12"/>
        <end position="32"/>
    </location>
</feature>
<feature type="transmembrane region" description="Helical" evidence="1">
    <location>
        <begin position="365"/>
        <end position="384"/>
    </location>
</feature>
<dbReference type="Proteomes" id="UP001138540">
    <property type="component" value="Unassembled WGS sequence"/>
</dbReference>
<dbReference type="PANTHER" id="PTHR30590:SF2">
    <property type="entry name" value="INNER MEMBRANE PROTEIN"/>
    <property type="match status" value="1"/>
</dbReference>
<keyword evidence="1" id="KW-1133">Transmembrane helix</keyword>
<feature type="transmembrane region" description="Helical" evidence="1">
    <location>
        <begin position="227"/>
        <end position="245"/>
    </location>
</feature>
<dbReference type="PANTHER" id="PTHR30590">
    <property type="entry name" value="INNER MEMBRANE PROTEIN"/>
    <property type="match status" value="1"/>
</dbReference>
<reference evidence="3 4" key="1">
    <citation type="submission" date="2020-08" db="EMBL/GenBank/DDBJ databases">
        <title>Exploring microbial biodiversity for novel pathways involved in the catabolism of aromatic compounds derived from lignin.</title>
        <authorList>
            <person name="Elkins J."/>
        </authorList>
    </citation>
    <scope>NUCLEOTIDE SEQUENCE [LARGE SCALE GENOMIC DNA]</scope>
    <source>
        <strain evidence="3 4">B1D3A</strain>
    </source>
</reference>
<gene>
    <name evidence="3" type="ORF">HNP60_003029</name>
</gene>
<feature type="transmembrane region" description="Helical" evidence="1">
    <location>
        <begin position="100"/>
        <end position="133"/>
    </location>
</feature>
<feature type="transmembrane region" description="Helical" evidence="1">
    <location>
        <begin position="295"/>
        <end position="319"/>
    </location>
</feature>
<keyword evidence="4" id="KW-1185">Reference proteome</keyword>
<organism evidence="3 4">
    <name type="scientific">Sphingobium lignivorans</name>
    <dbReference type="NCBI Taxonomy" id="2735886"/>
    <lineage>
        <taxon>Bacteria</taxon>
        <taxon>Pseudomonadati</taxon>
        <taxon>Pseudomonadota</taxon>
        <taxon>Alphaproteobacteria</taxon>
        <taxon>Sphingomonadales</taxon>
        <taxon>Sphingomonadaceae</taxon>
        <taxon>Sphingobium</taxon>
    </lineage>
</organism>
<evidence type="ECO:0000259" key="2">
    <source>
        <dbReference type="Pfam" id="PF04235"/>
    </source>
</evidence>
<proteinExistence type="predicted"/>
<feature type="transmembrane region" description="Helical" evidence="1">
    <location>
        <begin position="266"/>
        <end position="283"/>
    </location>
</feature>
<name>A0ABR6NIE2_9SPHN</name>
<evidence type="ECO:0000313" key="4">
    <source>
        <dbReference type="Proteomes" id="UP001138540"/>
    </source>
</evidence>
<dbReference type="RefSeq" id="WP_184155264.1">
    <property type="nucleotide sequence ID" value="NZ_JACHKA010000001.1"/>
</dbReference>
<feature type="transmembrane region" description="Helical" evidence="1">
    <location>
        <begin position="340"/>
        <end position="359"/>
    </location>
</feature>
<sequence>MADESFRIGGLDFLRGCAVMGILFPNIVLFGLPSAALFNPFTVGTTGTGDLAAWLFNFLLVDGKMRAIFAMLLGASTLLVMESAEMSGRDGMRAHRLRMLWLLPIGLAHHLLLWSGDILLMLALCGLIATLFVRLETLGLIKLSLGLLVLQTIIDLSVTLPGFGVRAAAAAPGASAAAVARWQGYADQLGIGESGAVAREIIRYRSGYGEIFGERFASFASDMLGQLVYFLPEMLAFTALGMAMLKGGFLAGQWAVSHYQATWRRALLVGLVPMGGLAIWVLVSHDPLAAQSAAFGWSIPLRLPIAVGLAALAMGIAAARSQSLPVRLIESVGRLALSNYLLTSLAMTTLFYGYGAGLFGRLDRAGLMLVAVAMMAVMIAWSTLWRRQFGQGPAERLWRWAARRSG</sequence>
<feature type="domain" description="DUF418" evidence="2">
    <location>
        <begin position="246"/>
        <end position="403"/>
    </location>
</feature>
<evidence type="ECO:0000313" key="3">
    <source>
        <dbReference type="EMBL" id="MBB5987055.1"/>
    </source>
</evidence>
<dbReference type="InterPro" id="IPR007349">
    <property type="entry name" value="DUF418"/>
</dbReference>
<keyword evidence="1" id="KW-0812">Transmembrane</keyword>
<dbReference type="EMBL" id="JACHKA010000001">
    <property type="protein sequence ID" value="MBB5987055.1"/>
    <property type="molecule type" value="Genomic_DNA"/>
</dbReference>
<protein>
    <recommendedName>
        <fullName evidence="2">DUF418 domain-containing protein</fullName>
    </recommendedName>
</protein>
<dbReference type="Pfam" id="PF04235">
    <property type="entry name" value="DUF418"/>
    <property type="match status" value="1"/>
</dbReference>
<keyword evidence="1" id="KW-0472">Membrane</keyword>
<accession>A0ABR6NIE2</accession>
<comment type="caution">
    <text evidence="3">The sequence shown here is derived from an EMBL/GenBank/DDBJ whole genome shotgun (WGS) entry which is preliminary data.</text>
</comment>
<evidence type="ECO:0000256" key="1">
    <source>
        <dbReference type="SAM" id="Phobius"/>
    </source>
</evidence>
<dbReference type="InterPro" id="IPR052529">
    <property type="entry name" value="Bact_Transport_Assoc"/>
</dbReference>